<dbReference type="SUPFAM" id="SSF56059">
    <property type="entry name" value="Glutathione synthetase ATP-binding domain-like"/>
    <property type="match status" value="1"/>
</dbReference>
<gene>
    <name evidence="1" type="ORF">GCM10022278_16140</name>
</gene>
<keyword evidence="2" id="KW-1185">Reference proteome</keyword>
<evidence type="ECO:0008006" key="3">
    <source>
        <dbReference type="Google" id="ProtNLM"/>
    </source>
</evidence>
<organism evidence="1 2">
    <name type="scientific">Allohahella marinimesophila</name>
    <dbReference type="NCBI Taxonomy" id="1054972"/>
    <lineage>
        <taxon>Bacteria</taxon>
        <taxon>Pseudomonadati</taxon>
        <taxon>Pseudomonadota</taxon>
        <taxon>Gammaproteobacteria</taxon>
        <taxon>Oceanospirillales</taxon>
        <taxon>Hahellaceae</taxon>
        <taxon>Allohahella</taxon>
    </lineage>
</organism>
<evidence type="ECO:0000313" key="1">
    <source>
        <dbReference type="EMBL" id="GAA3958520.1"/>
    </source>
</evidence>
<evidence type="ECO:0000313" key="2">
    <source>
        <dbReference type="Proteomes" id="UP001501337"/>
    </source>
</evidence>
<reference evidence="2" key="1">
    <citation type="journal article" date="2019" name="Int. J. Syst. Evol. Microbiol.">
        <title>The Global Catalogue of Microorganisms (GCM) 10K type strain sequencing project: providing services to taxonomists for standard genome sequencing and annotation.</title>
        <authorList>
            <consortium name="The Broad Institute Genomics Platform"/>
            <consortium name="The Broad Institute Genome Sequencing Center for Infectious Disease"/>
            <person name="Wu L."/>
            <person name="Ma J."/>
        </authorList>
    </citation>
    <scope>NUCLEOTIDE SEQUENCE [LARGE SCALE GENOMIC DNA]</scope>
    <source>
        <strain evidence="2">JCM 17555</strain>
    </source>
</reference>
<comment type="caution">
    <text evidence="1">The sequence shown here is derived from an EMBL/GenBank/DDBJ whole genome shotgun (WGS) entry which is preliminary data.</text>
</comment>
<name>A0ABP7P314_9GAMM</name>
<sequence length="357" mass="39117">MREVIAAVEQVVKCPPYRDTVMQWAPETASHYSAARGVFMGFDFHMGEQGPQLIEINTNAGGGFLNAALLRAQQACCGATDPVPRHGQALDAAFVAMFEAEWGLQREHGDPLVRIAIVDEAPSEQYLYPEFELAKRLFKRHGIDAVIADPSELVLDQGRLSYQSLPVDLVYNRLTDFALVEPQHAVLRAAWLSDAALFTPHPRAHALYADKRNLTVLSDSITLASWGIDPSCIDTLQAGVPLTVPVGGSNAEDLWQRRKSLFFKPAAGYGSKAAYRGDKLTRRVWDEIRRGDYVAQARVAPSERTLQVDGQSTALKLDIRAYAYAGALQLLAARLYQGQTTNFRTPGGGFAAVFVAG</sequence>
<dbReference type="EMBL" id="BAABBO010000007">
    <property type="protein sequence ID" value="GAA3958520.1"/>
    <property type="molecule type" value="Genomic_DNA"/>
</dbReference>
<protein>
    <recommendedName>
        <fullName evidence="3">ATP-grasp domain-containing protein</fullName>
    </recommendedName>
</protein>
<dbReference type="Proteomes" id="UP001501337">
    <property type="component" value="Unassembled WGS sequence"/>
</dbReference>
<proteinExistence type="predicted"/>
<accession>A0ABP7P314</accession>